<dbReference type="EMBL" id="JAPFAR010000049">
    <property type="protein sequence ID" value="MDI3349600.1"/>
    <property type="molecule type" value="Genomic_DNA"/>
</dbReference>
<sequence>MAKTTSPNDNMLYQLNTTFDNDKKSFEYWDNIIQKYCQGYAISYRKTWRNNLKKQSLEN</sequence>
<proteinExistence type="predicted"/>
<dbReference type="RefSeq" id="WP_051994782.1">
    <property type="nucleotide sequence ID" value="NZ_JAPFAQ010000131.1"/>
</dbReference>
<gene>
    <name evidence="1" type="ORF">DCBHLPFO_00610</name>
</gene>
<accession>A0AA43TZP5</accession>
<dbReference type="AlphaFoldDB" id="A0AA43TZP5"/>
<evidence type="ECO:0000313" key="2">
    <source>
        <dbReference type="Proteomes" id="UP001162175"/>
    </source>
</evidence>
<comment type="caution">
    <text evidence="1">The sequence shown here is derived from an EMBL/GenBank/DDBJ whole genome shotgun (WGS) entry which is preliminary data.</text>
</comment>
<evidence type="ECO:0000313" key="1">
    <source>
        <dbReference type="EMBL" id="MDI3349600.1"/>
    </source>
</evidence>
<protein>
    <submittedName>
        <fullName evidence="1">Uncharacterized protein</fullName>
    </submittedName>
</protein>
<dbReference type="Proteomes" id="UP001162175">
    <property type="component" value="Unassembled WGS sequence"/>
</dbReference>
<organism evidence="1 2">
    <name type="scientific">Mycoplasmopsis arginini</name>
    <name type="common">Mycoplasma arginini</name>
    <dbReference type="NCBI Taxonomy" id="2094"/>
    <lineage>
        <taxon>Bacteria</taxon>
        <taxon>Bacillati</taxon>
        <taxon>Mycoplasmatota</taxon>
        <taxon>Mycoplasmoidales</taxon>
        <taxon>Metamycoplasmataceae</taxon>
        <taxon>Mycoplasmopsis</taxon>
    </lineage>
</organism>
<name>A0AA43TZP5_MYCAR</name>
<reference evidence="1" key="1">
    <citation type="submission" date="2022-11" db="EMBL/GenBank/DDBJ databases">
        <title>Draft genome of Mycoplasma arginini isolated from fly.</title>
        <authorList>
            <person name="Severgnini M."/>
            <person name="Gioia G."/>
            <person name="Cremonesi P."/>
            <person name="Moroni P."/>
            <person name="Addis M.F."/>
            <person name="Castiglioni B."/>
        </authorList>
    </citation>
    <scope>NUCLEOTIDE SEQUENCE</scope>
    <source>
        <strain evidence="1">QMP CG1-1632</strain>
    </source>
</reference>